<evidence type="ECO:0000256" key="7">
    <source>
        <dbReference type="ARBA" id="ARBA00016549"/>
    </source>
</evidence>
<dbReference type="InterPro" id="IPR005493">
    <property type="entry name" value="RraA/RraA-like"/>
</dbReference>
<dbReference type="PANTHER" id="PTHR33254">
    <property type="entry name" value="4-HYDROXY-4-METHYL-2-OXOGLUTARATE ALDOLASE 3-RELATED"/>
    <property type="match status" value="1"/>
</dbReference>
<comment type="similarity">
    <text evidence="3">Belongs to the class II aldolase/RraA-like family.</text>
</comment>
<evidence type="ECO:0000256" key="9">
    <source>
        <dbReference type="ARBA" id="ARBA00029596"/>
    </source>
</evidence>
<comment type="catalytic activity">
    <reaction evidence="1">
        <text>4-hydroxy-4-methyl-2-oxoglutarate = 2 pyruvate</text>
        <dbReference type="Rhea" id="RHEA:22748"/>
        <dbReference type="ChEBI" id="CHEBI:15361"/>
        <dbReference type="ChEBI" id="CHEBI:58276"/>
        <dbReference type="EC" id="4.1.3.17"/>
    </reaction>
</comment>
<proteinExistence type="inferred from homology"/>
<dbReference type="EC" id="4.1.1.112" evidence="6"/>
<comment type="subunit">
    <text evidence="4">Homotrimer.</text>
</comment>
<protein>
    <recommendedName>
        <fullName evidence="7">Putative 4-hydroxy-4-methyl-2-oxoglutarate aldolase</fullName>
        <ecNumber evidence="6">4.1.1.112</ecNumber>
        <ecNumber evidence="5">4.1.3.17</ecNumber>
    </recommendedName>
    <alternativeName>
        <fullName evidence="11">Oxaloacetate decarboxylase</fullName>
    </alternativeName>
    <alternativeName>
        <fullName evidence="9">Regulator of ribonuclease activity homolog</fullName>
    </alternativeName>
    <alternativeName>
        <fullName evidence="10">RraA-like protein</fullName>
    </alternativeName>
</protein>
<gene>
    <name evidence="13" type="ORF">ACFSVL_43845</name>
</gene>
<evidence type="ECO:0000256" key="3">
    <source>
        <dbReference type="ARBA" id="ARBA00008621"/>
    </source>
</evidence>
<dbReference type="CDD" id="cd16841">
    <property type="entry name" value="RraA_family"/>
    <property type="match status" value="1"/>
</dbReference>
<name>A0ABW5HMC1_9PSEU</name>
<dbReference type="EMBL" id="JBHUKS010000038">
    <property type="protein sequence ID" value="MFD2474405.1"/>
    <property type="molecule type" value="Genomic_DNA"/>
</dbReference>
<evidence type="ECO:0000313" key="14">
    <source>
        <dbReference type="Proteomes" id="UP001597483"/>
    </source>
</evidence>
<evidence type="ECO:0000256" key="11">
    <source>
        <dbReference type="ARBA" id="ARBA00032305"/>
    </source>
</evidence>
<evidence type="ECO:0000256" key="4">
    <source>
        <dbReference type="ARBA" id="ARBA00011233"/>
    </source>
</evidence>
<sequence length="235" mass="25445">MTPTDLTTRFATLTTAHLADACLRARLTVRCAPTGTTSVTPGQKLSGRVLPARHSGSVDVFLEALTSAHPGDVLVVDNRGRRDESCVGDLITAEVATAGLTGIVIWGLHRDTAELREIGLPVYSLGSLPTGPLHLNDRPADALESATVGDWTVTTDDLVFGDDDGVLFIPAAQASEVLRLAESIRDTERQQAEKIRNGTTLRAQVRFTEFLAKRENDPSYTFRQHLRAKDSAIEE</sequence>
<evidence type="ECO:0000256" key="8">
    <source>
        <dbReference type="ARBA" id="ARBA00025046"/>
    </source>
</evidence>
<dbReference type="EC" id="4.1.3.17" evidence="5"/>
<evidence type="ECO:0000256" key="1">
    <source>
        <dbReference type="ARBA" id="ARBA00001342"/>
    </source>
</evidence>
<dbReference type="SUPFAM" id="SSF89562">
    <property type="entry name" value="RraA-like"/>
    <property type="match status" value="1"/>
</dbReference>
<comment type="catalytic activity">
    <reaction evidence="12">
        <text>oxaloacetate + H(+) = pyruvate + CO2</text>
        <dbReference type="Rhea" id="RHEA:15641"/>
        <dbReference type="ChEBI" id="CHEBI:15361"/>
        <dbReference type="ChEBI" id="CHEBI:15378"/>
        <dbReference type="ChEBI" id="CHEBI:16452"/>
        <dbReference type="ChEBI" id="CHEBI:16526"/>
        <dbReference type="EC" id="4.1.1.112"/>
    </reaction>
</comment>
<dbReference type="Pfam" id="PF03737">
    <property type="entry name" value="RraA-like"/>
    <property type="match status" value="1"/>
</dbReference>
<accession>A0ABW5HMC1</accession>
<dbReference type="RefSeq" id="WP_378313658.1">
    <property type="nucleotide sequence ID" value="NZ_JBHUKS010000038.1"/>
</dbReference>
<keyword evidence="14" id="KW-1185">Reference proteome</keyword>
<dbReference type="PANTHER" id="PTHR33254:SF4">
    <property type="entry name" value="4-HYDROXY-4-METHYL-2-OXOGLUTARATE ALDOLASE 3-RELATED"/>
    <property type="match status" value="1"/>
</dbReference>
<evidence type="ECO:0000256" key="12">
    <source>
        <dbReference type="ARBA" id="ARBA00047973"/>
    </source>
</evidence>
<evidence type="ECO:0000256" key="6">
    <source>
        <dbReference type="ARBA" id="ARBA00012947"/>
    </source>
</evidence>
<dbReference type="InterPro" id="IPR036704">
    <property type="entry name" value="RraA/RraA-like_sf"/>
</dbReference>
<evidence type="ECO:0000313" key="13">
    <source>
        <dbReference type="EMBL" id="MFD2474405.1"/>
    </source>
</evidence>
<comment type="function">
    <text evidence="8">Catalyzes the aldol cleavage of 4-hydroxy-4-methyl-2-oxoglutarate (HMG) into 2 molecules of pyruvate. Also contains a secondary oxaloacetate (OAA) decarboxylase activity due to the common pyruvate enolate transition state formed following C-C bond cleavage in the retro-aldol and decarboxylation reactions.</text>
</comment>
<reference evidence="14" key="1">
    <citation type="journal article" date="2019" name="Int. J. Syst. Evol. Microbiol.">
        <title>The Global Catalogue of Microorganisms (GCM) 10K type strain sequencing project: providing services to taxonomists for standard genome sequencing and annotation.</title>
        <authorList>
            <consortium name="The Broad Institute Genomics Platform"/>
            <consortium name="The Broad Institute Genome Sequencing Center for Infectious Disease"/>
            <person name="Wu L."/>
            <person name="Ma J."/>
        </authorList>
    </citation>
    <scope>NUCLEOTIDE SEQUENCE [LARGE SCALE GENOMIC DNA]</scope>
    <source>
        <strain evidence="14">CGMCC 4.7641</strain>
    </source>
</reference>
<comment type="caution">
    <text evidence="13">The sequence shown here is derived from an EMBL/GenBank/DDBJ whole genome shotgun (WGS) entry which is preliminary data.</text>
</comment>
<dbReference type="Gene3D" id="3.50.30.40">
    <property type="entry name" value="Ribonuclease E inhibitor RraA/RraA-like"/>
    <property type="match status" value="1"/>
</dbReference>
<evidence type="ECO:0000256" key="2">
    <source>
        <dbReference type="ARBA" id="ARBA00001968"/>
    </source>
</evidence>
<dbReference type="Proteomes" id="UP001597483">
    <property type="component" value="Unassembled WGS sequence"/>
</dbReference>
<evidence type="ECO:0000256" key="10">
    <source>
        <dbReference type="ARBA" id="ARBA00030169"/>
    </source>
</evidence>
<organism evidence="13 14">
    <name type="scientific">Amycolatopsis silviterrae</name>
    <dbReference type="NCBI Taxonomy" id="1656914"/>
    <lineage>
        <taxon>Bacteria</taxon>
        <taxon>Bacillati</taxon>
        <taxon>Actinomycetota</taxon>
        <taxon>Actinomycetes</taxon>
        <taxon>Pseudonocardiales</taxon>
        <taxon>Pseudonocardiaceae</taxon>
        <taxon>Amycolatopsis</taxon>
    </lineage>
</organism>
<comment type="cofactor">
    <cofactor evidence="2">
        <name>a divalent metal cation</name>
        <dbReference type="ChEBI" id="CHEBI:60240"/>
    </cofactor>
</comment>
<evidence type="ECO:0000256" key="5">
    <source>
        <dbReference type="ARBA" id="ARBA00012213"/>
    </source>
</evidence>